<dbReference type="Pfam" id="PF00528">
    <property type="entry name" value="BPD_transp_1"/>
    <property type="match status" value="1"/>
</dbReference>
<dbReference type="KEGG" id="cwo:Cwoe_0375"/>
<organism evidence="9 10">
    <name type="scientific">Conexibacter woesei (strain DSM 14684 / CCUG 47730 / CIP 108061 / JCM 11494 / NBRC 100937 / ID131577)</name>
    <dbReference type="NCBI Taxonomy" id="469383"/>
    <lineage>
        <taxon>Bacteria</taxon>
        <taxon>Bacillati</taxon>
        <taxon>Actinomycetota</taxon>
        <taxon>Thermoleophilia</taxon>
        <taxon>Solirubrobacterales</taxon>
        <taxon>Conexibacteraceae</taxon>
        <taxon>Conexibacter</taxon>
    </lineage>
</organism>
<dbReference type="EMBL" id="CP001854">
    <property type="protein sequence ID" value="ADB48811.1"/>
    <property type="molecule type" value="Genomic_DNA"/>
</dbReference>
<evidence type="ECO:0000313" key="10">
    <source>
        <dbReference type="Proteomes" id="UP000008229"/>
    </source>
</evidence>
<dbReference type="GO" id="GO:0055085">
    <property type="term" value="P:transmembrane transport"/>
    <property type="evidence" value="ECO:0007669"/>
    <property type="project" value="InterPro"/>
</dbReference>
<evidence type="ECO:0000256" key="4">
    <source>
        <dbReference type="ARBA" id="ARBA00022692"/>
    </source>
</evidence>
<dbReference type="AlphaFoldDB" id="D3F740"/>
<evidence type="ECO:0000256" key="5">
    <source>
        <dbReference type="ARBA" id="ARBA00022989"/>
    </source>
</evidence>
<feature type="transmembrane region" description="Helical" evidence="7">
    <location>
        <begin position="148"/>
        <end position="171"/>
    </location>
</feature>
<dbReference type="Gene3D" id="1.10.3720.10">
    <property type="entry name" value="MetI-like"/>
    <property type="match status" value="1"/>
</dbReference>
<dbReference type="PROSITE" id="PS50928">
    <property type="entry name" value="ABC_TM1"/>
    <property type="match status" value="1"/>
</dbReference>
<feature type="transmembrane region" description="Helical" evidence="7">
    <location>
        <begin position="203"/>
        <end position="223"/>
    </location>
</feature>
<accession>D3F740</accession>
<keyword evidence="4 7" id="KW-0812">Transmembrane</keyword>
<dbReference type="SUPFAM" id="SSF161098">
    <property type="entry name" value="MetI-like"/>
    <property type="match status" value="1"/>
</dbReference>
<evidence type="ECO:0000256" key="1">
    <source>
        <dbReference type="ARBA" id="ARBA00004651"/>
    </source>
</evidence>
<keyword evidence="2 7" id="KW-0813">Transport</keyword>
<reference evidence="10" key="2">
    <citation type="submission" date="2010-01" db="EMBL/GenBank/DDBJ databases">
        <title>The complete genome of Conexibacter woesei DSM 14684.</title>
        <authorList>
            <consortium name="US DOE Joint Genome Institute (JGI-PGF)"/>
            <person name="Lucas S."/>
            <person name="Copeland A."/>
            <person name="Lapidus A."/>
            <person name="Glavina del Rio T."/>
            <person name="Dalin E."/>
            <person name="Tice H."/>
            <person name="Bruce D."/>
            <person name="Goodwin L."/>
            <person name="Pitluck S."/>
            <person name="Kyrpides N."/>
            <person name="Mavromatis K."/>
            <person name="Ivanova N."/>
            <person name="Mikhailova N."/>
            <person name="Chertkov O."/>
            <person name="Brettin T."/>
            <person name="Detter J.C."/>
            <person name="Han C."/>
            <person name="Larimer F."/>
            <person name="Land M."/>
            <person name="Hauser L."/>
            <person name="Markowitz V."/>
            <person name="Cheng J.-F."/>
            <person name="Hugenholtz P."/>
            <person name="Woyke T."/>
            <person name="Wu D."/>
            <person name="Pukall R."/>
            <person name="Steenblock K."/>
            <person name="Schneider S."/>
            <person name="Klenk H.-P."/>
            <person name="Eisen J.A."/>
        </authorList>
    </citation>
    <scope>NUCLEOTIDE SEQUENCE [LARGE SCALE GENOMIC DNA]</scope>
    <source>
        <strain evidence="10">DSM 14684 / CIP 108061 / JCM 11494 / NBRC 100937 / ID131577</strain>
    </source>
</reference>
<feature type="transmembrane region" description="Helical" evidence="7">
    <location>
        <begin position="259"/>
        <end position="279"/>
    </location>
</feature>
<keyword evidence="10" id="KW-1185">Reference proteome</keyword>
<proteinExistence type="inferred from homology"/>
<feature type="domain" description="ABC transmembrane type-1" evidence="8">
    <location>
        <begin position="63"/>
        <end position="278"/>
    </location>
</feature>
<feature type="transmembrane region" description="Helical" evidence="7">
    <location>
        <begin position="69"/>
        <end position="88"/>
    </location>
</feature>
<sequence length="291" mass="32239" precursor="true">MSARIRRTWEPLAWIAPALAVVLCIFVYGLVSLVDMATHLQGRFVGIDNLELTFEDPAFRTALGHNVRLLLAVPILIVLSSLIAILLFEAVRGWRWHRAVVFLPYVLPIPVIGVVFGLLLTLDGPINTALRSVGLGGLAHDWLGQPSWSLWTLTAVIVWKELGFGVILLLARLMSLSSETFEAARLDGARFWRLHTRITLPQLGSVIAFYAVTEAITMVSWVFNYVYVISNGTGGPGDATQVAELYIYQTAFQFNARELAAAAALLLFAATFVLILIFFRIQHRRKGDAHA</sequence>
<dbReference type="HOGENOM" id="CLU_016047_0_0_11"/>
<evidence type="ECO:0000313" key="9">
    <source>
        <dbReference type="EMBL" id="ADB48811.1"/>
    </source>
</evidence>
<dbReference type="PANTHER" id="PTHR43227:SF11">
    <property type="entry name" value="BLL4140 PROTEIN"/>
    <property type="match status" value="1"/>
</dbReference>
<keyword evidence="3" id="KW-1003">Cell membrane</keyword>
<dbReference type="RefSeq" id="WP_012931864.1">
    <property type="nucleotide sequence ID" value="NC_013739.1"/>
</dbReference>
<evidence type="ECO:0000256" key="3">
    <source>
        <dbReference type="ARBA" id="ARBA00022475"/>
    </source>
</evidence>
<dbReference type="GO" id="GO:0005886">
    <property type="term" value="C:plasma membrane"/>
    <property type="evidence" value="ECO:0007669"/>
    <property type="project" value="UniProtKB-SubCell"/>
</dbReference>
<dbReference type="InterPro" id="IPR050809">
    <property type="entry name" value="UgpAE/MalFG_permease"/>
</dbReference>
<feature type="transmembrane region" description="Helical" evidence="7">
    <location>
        <begin position="12"/>
        <end position="31"/>
    </location>
</feature>
<protein>
    <submittedName>
        <fullName evidence="9">Binding-protein-dependent transport systems inner membrane component</fullName>
    </submittedName>
</protein>
<gene>
    <name evidence="9" type="ordered locus">Cwoe_0375</name>
</gene>
<evidence type="ECO:0000259" key="8">
    <source>
        <dbReference type="PROSITE" id="PS50928"/>
    </source>
</evidence>
<evidence type="ECO:0000256" key="6">
    <source>
        <dbReference type="ARBA" id="ARBA00023136"/>
    </source>
</evidence>
<comment type="similarity">
    <text evidence="7">Belongs to the binding-protein-dependent transport system permease family.</text>
</comment>
<feature type="transmembrane region" description="Helical" evidence="7">
    <location>
        <begin position="100"/>
        <end position="122"/>
    </location>
</feature>
<evidence type="ECO:0000256" key="7">
    <source>
        <dbReference type="RuleBase" id="RU363032"/>
    </source>
</evidence>
<dbReference type="eggNOG" id="COG1175">
    <property type="taxonomic scope" value="Bacteria"/>
</dbReference>
<keyword evidence="6 7" id="KW-0472">Membrane</keyword>
<dbReference type="OrthoDB" id="9805974at2"/>
<keyword evidence="5 7" id="KW-1133">Transmembrane helix</keyword>
<name>D3F740_CONWI</name>
<dbReference type="PANTHER" id="PTHR43227">
    <property type="entry name" value="BLL4140 PROTEIN"/>
    <property type="match status" value="1"/>
</dbReference>
<evidence type="ECO:0000256" key="2">
    <source>
        <dbReference type="ARBA" id="ARBA00022448"/>
    </source>
</evidence>
<dbReference type="InterPro" id="IPR035906">
    <property type="entry name" value="MetI-like_sf"/>
</dbReference>
<dbReference type="InterPro" id="IPR000515">
    <property type="entry name" value="MetI-like"/>
</dbReference>
<comment type="subcellular location">
    <subcellularLocation>
        <location evidence="1 7">Cell membrane</location>
        <topology evidence="1 7">Multi-pass membrane protein</topology>
    </subcellularLocation>
</comment>
<dbReference type="STRING" id="469383.Cwoe_0375"/>
<dbReference type="Proteomes" id="UP000008229">
    <property type="component" value="Chromosome"/>
</dbReference>
<reference evidence="9 10" key="1">
    <citation type="journal article" date="2010" name="Stand. Genomic Sci.">
        <title>Complete genome sequence of Conexibacter woesei type strain (ID131577).</title>
        <authorList>
            <person name="Pukall R."/>
            <person name="Lapidus A."/>
            <person name="Glavina Del Rio T."/>
            <person name="Copeland A."/>
            <person name="Tice H."/>
            <person name="Cheng J.-F."/>
            <person name="Lucas S."/>
            <person name="Chen F."/>
            <person name="Nolan M."/>
            <person name="Bruce D."/>
            <person name="Goodwin L."/>
            <person name="Pitluck S."/>
            <person name="Mavromatis K."/>
            <person name="Ivanova N."/>
            <person name="Ovchinnikova G."/>
            <person name="Pati A."/>
            <person name="Chen A."/>
            <person name="Palaniappan K."/>
            <person name="Land M."/>
            <person name="Hauser L."/>
            <person name="Chang Y.-J."/>
            <person name="Jeffries C.D."/>
            <person name="Chain P."/>
            <person name="Meincke L."/>
            <person name="Sims D."/>
            <person name="Brettin T."/>
            <person name="Detter J.C."/>
            <person name="Rohde M."/>
            <person name="Goeker M."/>
            <person name="Bristow J."/>
            <person name="Eisen J.A."/>
            <person name="Markowitz V."/>
            <person name="Kyrpides N.C."/>
            <person name="Klenk H.-P."/>
            <person name="Hugenholtz P."/>
        </authorList>
    </citation>
    <scope>NUCLEOTIDE SEQUENCE [LARGE SCALE GENOMIC DNA]</scope>
    <source>
        <strain evidence="10">DSM 14684 / CIP 108061 / JCM 11494 / NBRC 100937 / ID131577</strain>
    </source>
</reference>
<dbReference type="CDD" id="cd06261">
    <property type="entry name" value="TM_PBP2"/>
    <property type="match status" value="1"/>
</dbReference>